<organism evidence="1 2">
    <name type="scientific">Candidatus Roizmanbacteria bacterium GW2011_GWA2_37_7</name>
    <dbReference type="NCBI Taxonomy" id="1618481"/>
    <lineage>
        <taxon>Bacteria</taxon>
        <taxon>Candidatus Roizmaniibacteriota</taxon>
    </lineage>
</organism>
<reference evidence="1 2" key="1">
    <citation type="journal article" date="2015" name="Nature">
        <title>rRNA introns, odd ribosomes, and small enigmatic genomes across a large radiation of phyla.</title>
        <authorList>
            <person name="Brown C.T."/>
            <person name="Hug L.A."/>
            <person name="Thomas B.C."/>
            <person name="Sharon I."/>
            <person name="Castelle C.J."/>
            <person name="Singh A."/>
            <person name="Wilkins M.J."/>
            <person name="Williams K.H."/>
            <person name="Banfield J.F."/>
        </authorList>
    </citation>
    <scope>NUCLEOTIDE SEQUENCE [LARGE SCALE GENOMIC DNA]</scope>
</reference>
<name>A0A0G0KCM9_9BACT</name>
<accession>A0A0G0KCM9</accession>
<dbReference type="Proteomes" id="UP000034471">
    <property type="component" value="Unassembled WGS sequence"/>
</dbReference>
<gene>
    <name evidence="1" type="ORF">US54_C0012G0038</name>
</gene>
<evidence type="ECO:0000313" key="1">
    <source>
        <dbReference type="EMBL" id="KKQ38341.1"/>
    </source>
</evidence>
<protein>
    <submittedName>
        <fullName evidence="1">Uncharacterized protein</fullName>
    </submittedName>
</protein>
<evidence type="ECO:0000313" key="2">
    <source>
        <dbReference type="Proteomes" id="UP000034471"/>
    </source>
</evidence>
<dbReference type="EMBL" id="LBTJ01000012">
    <property type="protein sequence ID" value="KKQ38341.1"/>
    <property type="molecule type" value="Genomic_DNA"/>
</dbReference>
<comment type="caution">
    <text evidence="1">The sequence shown here is derived from an EMBL/GenBank/DDBJ whole genome shotgun (WGS) entry which is preliminary data.</text>
</comment>
<dbReference type="AlphaFoldDB" id="A0A0G0KCM9"/>
<proteinExistence type="predicted"/>
<dbReference type="STRING" id="1618481.US54_C0012G0038"/>
<sequence>MVCVVIGTRDGTIFNDAIRTGLRLPLVKSFDFPHHEYVRHVNVYE</sequence>